<dbReference type="AlphaFoldDB" id="A0AAV8SER6"/>
<feature type="domain" description="HTH myb-type" evidence="9">
    <location>
        <begin position="67"/>
        <end position="121"/>
    </location>
</feature>
<evidence type="ECO:0000313" key="11">
    <source>
        <dbReference type="Proteomes" id="UP001159364"/>
    </source>
</evidence>
<keyword evidence="5" id="KW-0010">Activator</keyword>
<comment type="subcellular location">
    <subcellularLocation>
        <location evidence="1">Nucleus</location>
    </subcellularLocation>
</comment>
<name>A0AAV8SER6_9ROSI</name>
<dbReference type="FunFam" id="1.10.10.60:FF:000077">
    <property type="entry name" value="MYB transcription factor"/>
    <property type="match status" value="1"/>
</dbReference>
<feature type="domain" description="HTH myb-type" evidence="9">
    <location>
        <begin position="14"/>
        <end position="66"/>
    </location>
</feature>
<evidence type="ECO:0000256" key="3">
    <source>
        <dbReference type="ARBA" id="ARBA00023015"/>
    </source>
</evidence>
<dbReference type="PROSITE" id="PS51294">
    <property type="entry name" value="HTH_MYB"/>
    <property type="match status" value="2"/>
</dbReference>
<keyword evidence="7" id="KW-0539">Nucleus</keyword>
<dbReference type="SUPFAM" id="SSF46689">
    <property type="entry name" value="Homeodomain-like"/>
    <property type="match status" value="1"/>
</dbReference>
<evidence type="ECO:0000313" key="10">
    <source>
        <dbReference type="EMBL" id="KAJ8750673.1"/>
    </source>
</evidence>
<evidence type="ECO:0000256" key="7">
    <source>
        <dbReference type="ARBA" id="ARBA00023242"/>
    </source>
</evidence>
<protein>
    <submittedName>
        <fullName evidence="10">Uncharacterized protein</fullName>
    </submittedName>
</protein>
<dbReference type="SMART" id="SM00717">
    <property type="entry name" value="SANT"/>
    <property type="match status" value="2"/>
</dbReference>
<organism evidence="10 11">
    <name type="scientific">Erythroxylum novogranatense</name>
    <dbReference type="NCBI Taxonomy" id="1862640"/>
    <lineage>
        <taxon>Eukaryota</taxon>
        <taxon>Viridiplantae</taxon>
        <taxon>Streptophyta</taxon>
        <taxon>Embryophyta</taxon>
        <taxon>Tracheophyta</taxon>
        <taxon>Spermatophyta</taxon>
        <taxon>Magnoliopsida</taxon>
        <taxon>eudicotyledons</taxon>
        <taxon>Gunneridae</taxon>
        <taxon>Pentapetalae</taxon>
        <taxon>rosids</taxon>
        <taxon>fabids</taxon>
        <taxon>Malpighiales</taxon>
        <taxon>Erythroxylaceae</taxon>
        <taxon>Erythroxylum</taxon>
    </lineage>
</organism>
<evidence type="ECO:0000256" key="1">
    <source>
        <dbReference type="ARBA" id="ARBA00004123"/>
    </source>
</evidence>
<gene>
    <name evidence="10" type="ORF">K2173_015854</name>
</gene>
<dbReference type="InterPro" id="IPR001005">
    <property type="entry name" value="SANT/Myb"/>
</dbReference>
<dbReference type="GO" id="GO:0003677">
    <property type="term" value="F:DNA binding"/>
    <property type="evidence" value="ECO:0007669"/>
    <property type="project" value="UniProtKB-KW"/>
</dbReference>
<proteinExistence type="predicted"/>
<dbReference type="InterPro" id="IPR017930">
    <property type="entry name" value="Myb_dom"/>
</dbReference>
<feature type="domain" description="Myb-like" evidence="8">
    <location>
        <begin position="14"/>
        <end position="66"/>
    </location>
</feature>
<comment type="caution">
    <text evidence="10">The sequence shown here is derived from an EMBL/GenBank/DDBJ whole genome shotgun (WGS) entry which is preliminary data.</text>
</comment>
<evidence type="ECO:0000256" key="6">
    <source>
        <dbReference type="ARBA" id="ARBA00023163"/>
    </source>
</evidence>
<dbReference type="Gene3D" id="1.10.10.60">
    <property type="entry name" value="Homeodomain-like"/>
    <property type="match status" value="2"/>
</dbReference>
<keyword evidence="4" id="KW-0238">DNA-binding</keyword>
<keyword evidence="11" id="KW-1185">Reference proteome</keyword>
<dbReference type="PANTHER" id="PTHR47997">
    <property type="entry name" value="MYB DOMAIN PROTEIN 55"/>
    <property type="match status" value="1"/>
</dbReference>
<dbReference type="EMBL" id="JAIWQS010000011">
    <property type="protein sequence ID" value="KAJ8750673.1"/>
    <property type="molecule type" value="Genomic_DNA"/>
</dbReference>
<keyword evidence="2" id="KW-0677">Repeat</keyword>
<reference evidence="10 11" key="1">
    <citation type="submission" date="2021-09" db="EMBL/GenBank/DDBJ databases">
        <title>Genomic insights and catalytic innovation underlie evolution of tropane alkaloids biosynthesis.</title>
        <authorList>
            <person name="Wang Y.-J."/>
            <person name="Tian T."/>
            <person name="Huang J.-P."/>
            <person name="Huang S.-X."/>
        </authorList>
    </citation>
    <scope>NUCLEOTIDE SEQUENCE [LARGE SCALE GENOMIC DNA]</scope>
    <source>
        <strain evidence="10">KIB-2018</strain>
        <tissue evidence="10">Leaf</tissue>
    </source>
</reference>
<accession>A0AAV8SER6</accession>
<dbReference type="InterPro" id="IPR051953">
    <property type="entry name" value="Plant_SW-associated_TFs"/>
</dbReference>
<dbReference type="CDD" id="cd00167">
    <property type="entry name" value="SANT"/>
    <property type="match status" value="2"/>
</dbReference>
<evidence type="ECO:0000259" key="8">
    <source>
        <dbReference type="PROSITE" id="PS50090"/>
    </source>
</evidence>
<feature type="domain" description="Myb-like" evidence="8">
    <location>
        <begin position="67"/>
        <end position="117"/>
    </location>
</feature>
<keyword evidence="6" id="KW-0804">Transcription</keyword>
<evidence type="ECO:0000259" key="9">
    <source>
        <dbReference type="PROSITE" id="PS51294"/>
    </source>
</evidence>
<dbReference type="InterPro" id="IPR009057">
    <property type="entry name" value="Homeodomain-like_sf"/>
</dbReference>
<dbReference type="Proteomes" id="UP001159364">
    <property type="component" value="Linkage Group LG11"/>
</dbReference>
<dbReference type="PROSITE" id="PS50090">
    <property type="entry name" value="MYB_LIKE"/>
    <property type="match status" value="2"/>
</dbReference>
<evidence type="ECO:0000256" key="2">
    <source>
        <dbReference type="ARBA" id="ARBA00022737"/>
    </source>
</evidence>
<dbReference type="GO" id="GO:0005634">
    <property type="term" value="C:nucleus"/>
    <property type="evidence" value="ECO:0007669"/>
    <property type="project" value="UniProtKB-SubCell"/>
</dbReference>
<evidence type="ECO:0000256" key="5">
    <source>
        <dbReference type="ARBA" id="ARBA00023159"/>
    </source>
</evidence>
<dbReference type="PANTHER" id="PTHR47997:SF45">
    <property type="entry name" value="TRANSCRIPTION FACTOR MYB83"/>
    <property type="match status" value="1"/>
</dbReference>
<evidence type="ECO:0000256" key="4">
    <source>
        <dbReference type="ARBA" id="ARBA00023125"/>
    </source>
</evidence>
<sequence>MEKDSEMINVNNRRVNLRKGFWSTKEDEKLIKYMLTNGRGCWSEIARNAGLQRCGKSCRLRWMNYLRPCLKRGPISHEEEVLIIRLHSVLGNRWSQIASRLPGRTDNDIKNFWNTTIKKRLRMNTLPTSPNDNDSFAENREIMMGSIISMHEHDFVPMSVDSFLSPSTISMQHMASDHRLDPLPVIENLCDTVGSASFFYMPTFLAEVDLREGIRGGYGVLGPNNKVTSEKNTGSNNNNSYFIATTSTCFNNSYRSFEVEKMFGVENQWQREN</sequence>
<keyword evidence="3" id="KW-0805">Transcription regulation</keyword>
<dbReference type="GO" id="GO:0045893">
    <property type="term" value="P:positive regulation of DNA-templated transcription"/>
    <property type="evidence" value="ECO:0007669"/>
    <property type="project" value="UniProtKB-ARBA"/>
</dbReference>
<dbReference type="Pfam" id="PF00249">
    <property type="entry name" value="Myb_DNA-binding"/>
    <property type="match status" value="2"/>
</dbReference>